<dbReference type="AlphaFoldDB" id="A0AAD6XNU8"/>
<dbReference type="InterPro" id="IPR011333">
    <property type="entry name" value="SKP1/BTB/POZ_sf"/>
</dbReference>
<dbReference type="Gene3D" id="3.30.710.10">
    <property type="entry name" value="Potassium Channel Kv1.1, Chain A"/>
    <property type="match status" value="1"/>
</dbReference>
<feature type="transmembrane region" description="Helical" evidence="2">
    <location>
        <begin position="146"/>
        <end position="166"/>
    </location>
</feature>
<keyword evidence="2" id="KW-0812">Transmembrane</keyword>
<gene>
    <name evidence="4" type="ORF">B0H15DRAFT_184556</name>
</gene>
<evidence type="ECO:0000256" key="2">
    <source>
        <dbReference type="SAM" id="Phobius"/>
    </source>
</evidence>
<sequence length="331" mass="36702">MSHSSGSRPTPTPAISAPPGSRLVRKHLDAKHSSEFWFHDGSIVLLVGTLMFRVHQTVLATHSEVFAGLFTLPQPPAGTKGQETVEGCPVVELHDSQDDLTDLLRGIYHPSHFDTAPDELGTLLPWVSGMLRLSTKYLITTLRQRCLTLLAGFFPATFAAYTVLAARTPRRHYKSDDVMRAVCLAQECGAAALLPYAFYCVARMGLARLAGETPGDVAWREKARCLVGRERLRWAQMSLSHACLFAFRPAPRCTTPARCALARGPAKEWRTIEAARAPHPLRRFGRWAALNLCSECVAHAQAQHEAGREEVWQHLPVIFELAPWAELQENP</sequence>
<feature type="domain" description="BTB" evidence="3">
    <location>
        <begin position="41"/>
        <end position="108"/>
    </location>
</feature>
<dbReference type="SUPFAM" id="SSF54695">
    <property type="entry name" value="POZ domain"/>
    <property type="match status" value="1"/>
</dbReference>
<organism evidence="4 5">
    <name type="scientific">Mycena belliarum</name>
    <dbReference type="NCBI Taxonomy" id="1033014"/>
    <lineage>
        <taxon>Eukaryota</taxon>
        <taxon>Fungi</taxon>
        <taxon>Dikarya</taxon>
        <taxon>Basidiomycota</taxon>
        <taxon>Agaricomycotina</taxon>
        <taxon>Agaricomycetes</taxon>
        <taxon>Agaricomycetidae</taxon>
        <taxon>Agaricales</taxon>
        <taxon>Marasmiineae</taxon>
        <taxon>Mycenaceae</taxon>
        <taxon>Mycena</taxon>
    </lineage>
</organism>
<reference evidence="4" key="1">
    <citation type="submission" date="2023-03" db="EMBL/GenBank/DDBJ databases">
        <title>Massive genome expansion in bonnet fungi (Mycena s.s.) driven by repeated elements and novel gene families across ecological guilds.</title>
        <authorList>
            <consortium name="Lawrence Berkeley National Laboratory"/>
            <person name="Harder C.B."/>
            <person name="Miyauchi S."/>
            <person name="Viragh M."/>
            <person name="Kuo A."/>
            <person name="Thoen E."/>
            <person name="Andreopoulos B."/>
            <person name="Lu D."/>
            <person name="Skrede I."/>
            <person name="Drula E."/>
            <person name="Henrissat B."/>
            <person name="Morin E."/>
            <person name="Kohler A."/>
            <person name="Barry K."/>
            <person name="LaButti K."/>
            <person name="Morin E."/>
            <person name="Salamov A."/>
            <person name="Lipzen A."/>
            <person name="Mereny Z."/>
            <person name="Hegedus B."/>
            <person name="Baldrian P."/>
            <person name="Stursova M."/>
            <person name="Weitz H."/>
            <person name="Taylor A."/>
            <person name="Grigoriev I.V."/>
            <person name="Nagy L.G."/>
            <person name="Martin F."/>
            <person name="Kauserud H."/>
        </authorList>
    </citation>
    <scope>NUCLEOTIDE SEQUENCE</scope>
    <source>
        <strain evidence="4">CBHHK173m</strain>
    </source>
</reference>
<dbReference type="Proteomes" id="UP001222325">
    <property type="component" value="Unassembled WGS sequence"/>
</dbReference>
<evidence type="ECO:0000313" key="4">
    <source>
        <dbReference type="EMBL" id="KAJ7092011.1"/>
    </source>
</evidence>
<comment type="caution">
    <text evidence="4">The sequence shown here is derived from an EMBL/GenBank/DDBJ whole genome shotgun (WGS) entry which is preliminary data.</text>
</comment>
<keyword evidence="2" id="KW-1133">Transmembrane helix</keyword>
<evidence type="ECO:0000256" key="1">
    <source>
        <dbReference type="SAM" id="MobiDB-lite"/>
    </source>
</evidence>
<evidence type="ECO:0000259" key="3">
    <source>
        <dbReference type="PROSITE" id="PS50097"/>
    </source>
</evidence>
<feature type="transmembrane region" description="Helical" evidence="2">
    <location>
        <begin position="178"/>
        <end position="199"/>
    </location>
</feature>
<protein>
    <recommendedName>
        <fullName evidence="3">BTB domain-containing protein</fullName>
    </recommendedName>
</protein>
<evidence type="ECO:0000313" key="5">
    <source>
        <dbReference type="Proteomes" id="UP001222325"/>
    </source>
</evidence>
<dbReference type="PROSITE" id="PS50097">
    <property type="entry name" value="BTB"/>
    <property type="match status" value="1"/>
</dbReference>
<dbReference type="Pfam" id="PF00651">
    <property type="entry name" value="BTB"/>
    <property type="match status" value="1"/>
</dbReference>
<dbReference type="EMBL" id="JARJCN010000019">
    <property type="protein sequence ID" value="KAJ7092011.1"/>
    <property type="molecule type" value="Genomic_DNA"/>
</dbReference>
<dbReference type="SMART" id="SM00225">
    <property type="entry name" value="BTB"/>
    <property type="match status" value="1"/>
</dbReference>
<name>A0AAD6XNU8_9AGAR</name>
<keyword evidence="5" id="KW-1185">Reference proteome</keyword>
<accession>A0AAD6XNU8</accession>
<keyword evidence="2" id="KW-0472">Membrane</keyword>
<proteinExistence type="predicted"/>
<feature type="region of interest" description="Disordered" evidence="1">
    <location>
        <begin position="1"/>
        <end position="20"/>
    </location>
</feature>
<dbReference type="InterPro" id="IPR000210">
    <property type="entry name" value="BTB/POZ_dom"/>
</dbReference>